<evidence type="ECO:0000313" key="6">
    <source>
        <dbReference type="Proteomes" id="UP000006055"/>
    </source>
</evidence>
<dbReference type="InterPro" id="IPR011990">
    <property type="entry name" value="TPR-like_helical_dom_sf"/>
</dbReference>
<feature type="signal peptide" evidence="4">
    <location>
        <begin position="1"/>
        <end position="26"/>
    </location>
</feature>
<accession>I4C6F9</accession>
<dbReference type="KEGG" id="dti:Desti_2469"/>
<keyword evidence="6" id="KW-1185">Reference proteome</keyword>
<dbReference type="Pfam" id="PF13414">
    <property type="entry name" value="TPR_11"/>
    <property type="match status" value="1"/>
</dbReference>
<organism evidence="5 6">
    <name type="scientific">Desulfomonile tiedjei (strain ATCC 49306 / DSM 6799 / DCB-1)</name>
    <dbReference type="NCBI Taxonomy" id="706587"/>
    <lineage>
        <taxon>Bacteria</taxon>
        <taxon>Pseudomonadati</taxon>
        <taxon>Thermodesulfobacteriota</taxon>
        <taxon>Desulfomonilia</taxon>
        <taxon>Desulfomonilales</taxon>
        <taxon>Desulfomonilaceae</taxon>
        <taxon>Desulfomonile</taxon>
    </lineage>
</organism>
<evidence type="ECO:0000256" key="3">
    <source>
        <dbReference type="PROSITE-ProRule" id="PRU00339"/>
    </source>
</evidence>
<reference evidence="6" key="1">
    <citation type="submission" date="2012-06" db="EMBL/GenBank/DDBJ databases">
        <title>Complete sequence of chromosome of Desulfomonile tiedjei DSM 6799.</title>
        <authorList>
            <person name="Lucas S."/>
            <person name="Copeland A."/>
            <person name="Lapidus A."/>
            <person name="Glavina del Rio T."/>
            <person name="Dalin E."/>
            <person name="Tice H."/>
            <person name="Bruce D."/>
            <person name="Goodwin L."/>
            <person name="Pitluck S."/>
            <person name="Peters L."/>
            <person name="Ovchinnikova G."/>
            <person name="Zeytun A."/>
            <person name="Lu M."/>
            <person name="Kyrpides N."/>
            <person name="Mavromatis K."/>
            <person name="Ivanova N."/>
            <person name="Brettin T."/>
            <person name="Detter J.C."/>
            <person name="Han C."/>
            <person name="Larimer F."/>
            <person name="Land M."/>
            <person name="Hauser L."/>
            <person name="Markowitz V."/>
            <person name="Cheng J.-F."/>
            <person name="Hugenholtz P."/>
            <person name="Woyke T."/>
            <person name="Wu D."/>
            <person name="Spring S."/>
            <person name="Schroeder M."/>
            <person name="Brambilla E."/>
            <person name="Klenk H.-P."/>
            <person name="Eisen J.A."/>
        </authorList>
    </citation>
    <scope>NUCLEOTIDE SEQUENCE [LARGE SCALE GENOMIC DNA]</scope>
    <source>
        <strain evidence="6">ATCC 49306 / DSM 6799 / DCB-1</strain>
    </source>
</reference>
<dbReference type="HOGENOM" id="CLU_513631_0_0_7"/>
<dbReference type="PROSITE" id="PS50005">
    <property type="entry name" value="TPR"/>
    <property type="match status" value="2"/>
</dbReference>
<keyword evidence="2 3" id="KW-0802">TPR repeat</keyword>
<name>I4C6F9_DESTA</name>
<dbReference type="PANTHER" id="PTHR44858:SF18">
    <property type="entry name" value="TETRATRICOPEPTIDE REPEAT (TPR) PROTEIN"/>
    <property type="match status" value="1"/>
</dbReference>
<dbReference type="SMART" id="SM00028">
    <property type="entry name" value="TPR"/>
    <property type="match status" value="11"/>
</dbReference>
<keyword evidence="4" id="KW-0732">Signal</keyword>
<protein>
    <submittedName>
        <fullName evidence="5">Tetratricopeptide repeat protein</fullName>
    </submittedName>
</protein>
<dbReference type="AlphaFoldDB" id="I4C6F9"/>
<dbReference type="EMBL" id="CP003360">
    <property type="protein sequence ID" value="AFM25150.1"/>
    <property type="molecule type" value="Genomic_DNA"/>
</dbReference>
<dbReference type="PANTHER" id="PTHR44858">
    <property type="entry name" value="TETRATRICOPEPTIDE REPEAT PROTEIN 6"/>
    <property type="match status" value="1"/>
</dbReference>
<keyword evidence="1" id="KW-0677">Repeat</keyword>
<feature type="repeat" description="TPR" evidence="3">
    <location>
        <begin position="133"/>
        <end position="166"/>
    </location>
</feature>
<sequence length="530" mass="59206">MKRISKLCFLSTAIVLALLVVFPAHASEKALRLLKQAKSEEDPLRKIEILDQALEDHSLKGDLLSSLFLERAFAYKAHKDCFRAIQDLDSSMAHSRKSSPALLEKVHCLILLDQLDEANRVLEPVLFAGPGNAKAYVLKGMIYEKEGFLSKAEDEYARALQYEPNSILALDMHSKALLKAGKPQQALEDVNILTKLSAKDPEIFMTRARIHTKLKNYSAALADYALVENLLPGDDRVLKEKILVYFRSDQAHKALEALSIATKKRPDDVELLVLQARAYILLKNAANAQTVLKQALKKNTAYAPAYLYQGLVLRTEDPDTALANLNRALELDGSLVDAYKERARIFIDLNEPVRAASDLTMASRLDPGDGEIFALRGLTCMRRMLYDAAIADFTRALECLPEDSRILYDRAVTHFLKDDLQQSSADVNRILQTKPDAARALSLRGILNVHFGNNVQARADFDKSVSVSPHDPVVRNNRGFFLFKMGDYRSAAADFKRASTLDPDYATARYNLGLANSREESLNSREQVSP</sequence>
<dbReference type="SUPFAM" id="SSF48452">
    <property type="entry name" value="TPR-like"/>
    <property type="match status" value="3"/>
</dbReference>
<dbReference type="OrthoDB" id="9766710at2"/>
<evidence type="ECO:0000313" key="5">
    <source>
        <dbReference type="EMBL" id="AFM25150.1"/>
    </source>
</evidence>
<evidence type="ECO:0000256" key="1">
    <source>
        <dbReference type="ARBA" id="ARBA00022737"/>
    </source>
</evidence>
<dbReference type="Proteomes" id="UP000006055">
    <property type="component" value="Chromosome"/>
</dbReference>
<feature type="repeat" description="TPR" evidence="3">
    <location>
        <begin position="472"/>
        <end position="505"/>
    </location>
</feature>
<proteinExistence type="predicted"/>
<dbReference type="Pfam" id="PF13432">
    <property type="entry name" value="TPR_16"/>
    <property type="match status" value="3"/>
</dbReference>
<evidence type="ECO:0000256" key="4">
    <source>
        <dbReference type="SAM" id="SignalP"/>
    </source>
</evidence>
<dbReference type="Gene3D" id="1.25.40.10">
    <property type="entry name" value="Tetratricopeptide repeat domain"/>
    <property type="match status" value="3"/>
</dbReference>
<dbReference type="eggNOG" id="COG0457">
    <property type="taxonomic scope" value="Bacteria"/>
</dbReference>
<dbReference type="InterPro" id="IPR050498">
    <property type="entry name" value="Ycf3"/>
</dbReference>
<evidence type="ECO:0000256" key="2">
    <source>
        <dbReference type="ARBA" id="ARBA00022803"/>
    </source>
</evidence>
<gene>
    <name evidence="5" type="ordered locus">Desti_2469</name>
</gene>
<feature type="chain" id="PRO_5003687555" evidence="4">
    <location>
        <begin position="27"/>
        <end position="530"/>
    </location>
</feature>
<dbReference type="STRING" id="706587.Desti_2469"/>
<dbReference type="RefSeq" id="WP_014810292.1">
    <property type="nucleotide sequence ID" value="NC_018025.1"/>
</dbReference>
<dbReference type="InterPro" id="IPR019734">
    <property type="entry name" value="TPR_rpt"/>
</dbReference>